<evidence type="ECO:0000256" key="1">
    <source>
        <dbReference type="SAM" id="Phobius"/>
    </source>
</evidence>
<keyword evidence="1" id="KW-1133">Transmembrane helix</keyword>
<reference evidence="2" key="1">
    <citation type="submission" date="2017-11" db="EMBL/GenBank/DDBJ databases">
        <title>Comparative mitochondrial genomics and phylogenetic relationships of the Eurydema species.</title>
        <authorList>
            <person name="Zhao W."/>
        </authorList>
    </citation>
    <scope>NUCLEOTIDE SEQUENCE</scope>
</reference>
<feature type="transmembrane region" description="Helical" evidence="1">
    <location>
        <begin position="12"/>
        <end position="31"/>
    </location>
</feature>
<dbReference type="GeneID" id="41825438"/>
<dbReference type="RefSeq" id="YP_009694523.1">
    <property type="nucleotide sequence ID" value="NC_044765.1"/>
</dbReference>
<sequence>MPQMSPLWWDLLFILFFMIYMLFNIIIYFNYKKNMIKNHSIMNKSMHFNWLW</sequence>
<geneLocation type="mitochondrion" evidence="2"/>
<protein>
    <submittedName>
        <fullName evidence="2">ATP synthase F0 subunit 8</fullName>
    </submittedName>
</protein>
<keyword evidence="1" id="KW-0472">Membrane</keyword>
<accession>A0A5C0CK57</accession>
<keyword evidence="1" id="KW-0812">Transmembrane</keyword>
<dbReference type="EMBL" id="MG584836">
    <property type="protein sequence ID" value="QEI26508.1"/>
    <property type="molecule type" value="Genomic_DNA"/>
</dbReference>
<organism evidence="2">
    <name type="scientific">Eurydema qinlingensis</name>
    <dbReference type="NCBI Taxonomy" id="1985868"/>
    <lineage>
        <taxon>Eukaryota</taxon>
        <taxon>Metazoa</taxon>
        <taxon>Ecdysozoa</taxon>
        <taxon>Arthropoda</taxon>
        <taxon>Hexapoda</taxon>
        <taxon>Insecta</taxon>
        <taxon>Pterygota</taxon>
        <taxon>Neoptera</taxon>
        <taxon>Paraneoptera</taxon>
        <taxon>Hemiptera</taxon>
        <taxon>Heteroptera</taxon>
        <taxon>Panheteroptera</taxon>
        <taxon>Pentatomomorpha</taxon>
        <taxon>Pentatomoidea</taxon>
        <taxon>Pentatomidae</taxon>
        <taxon>Pentatominae</taxon>
        <taxon>Eurydema</taxon>
    </lineage>
</organism>
<proteinExistence type="predicted"/>
<gene>
    <name evidence="2" type="primary">atp8</name>
</gene>
<name>A0A5C0CK57_9HEMI</name>
<dbReference type="AlphaFoldDB" id="A0A5C0CK57"/>
<evidence type="ECO:0000313" key="2">
    <source>
        <dbReference type="EMBL" id="QEI26508.1"/>
    </source>
</evidence>
<keyword evidence="2" id="KW-0496">Mitochondrion</keyword>